<evidence type="ECO:0000256" key="1">
    <source>
        <dbReference type="SAM" id="MobiDB-lite"/>
    </source>
</evidence>
<reference evidence="2 3" key="1">
    <citation type="journal article" date="2019" name="Sci. Rep.">
        <title>Orb-weaving spider Araneus ventricosus genome elucidates the spidroin gene catalogue.</title>
        <authorList>
            <person name="Kono N."/>
            <person name="Nakamura H."/>
            <person name="Ohtoshi R."/>
            <person name="Moran D.A.P."/>
            <person name="Shinohara A."/>
            <person name="Yoshida Y."/>
            <person name="Fujiwara M."/>
            <person name="Mori M."/>
            <person name="Tomita M."/>
            <person name="Arakawa K."/>
        </authorList>
    </citation>
    <scope>NUCLEOTIDE SEQUENCE [LARGE SCALE GENOMIC DNA]</scope>
</reference>
<dbReference type="Proteomes" id="UP000499080">
    <property type="component" value="Unassembled WGS sequence"/>
</dbReference>
<evidence type="ECO:0000313" key="3">
    <source>
        <dbReference type="Proteomes" id="UP000499080"/>
    </source>
</evidence>
<keyword evidence="3" id="KW-1185">Reference proteome</keyword>
<protein>
    <submittedName>
        <fullName evidence="2">Uncharacterized protein</fullName>
    </submittedName>
</protein>
<name>A0A4Y2K866_ARAVE</name>
<evidence type="ECO:0000313" key="2">
    <source>
        <dbReference type="EMBL" id="GBM98943.1"/>
    </source>
</evidence>
<gene>
    <name evidence="2" type="ORF">AVEN_265689_1</name>
</gene>
<feature type="region of interest" description="Disordered" evidence="1">
    <location>
        <begin position="1"/>
        <end position="24"/>
    </location>
</feature>
<dbReference type="EMBL" id="BGPR01004372">
    <property type="protein sequence ID" value="GBM98943.1"/>
    <property type="molecule type" value="Genomic_DNA"/>
</dbReference>
<sequence>MKTVERSIGEEISPSASGGLARLSDGKLTPLNIRQFGTPGSVCEREKEELFLYIVSFSEANKYDNPAQRCTLVFGDLLPSKFDYPHLLMFLQNVETDLETLRRLEQDTYSVQSPAAILI</sequence>
<proteinExistence type="predicted"/>
<accession>A0A4Y2K866</accession>
<dbReference type="AlphaFoldDB" id="A0A4Y2K866"/>
<comment type="caution">
    <text evidence="2">The sequence shown here is derived from an EMBL/GenBank/DDBJ whole genome shotgun (WGS) entry which is preliminary data.</text>
</comment>
<organism evidence="2 3">
    <name type="scientific">Araneus ventricosus</name>
    <name type="common">Orbweaver spider</name>
    <name type="synonym">Epeira ventricosa</name>
    <dbReference type="NCBI Taxonomy" id="182803"/>
    <lineage>
        <taxon>Eukaryota</taxon>
        <taxon>Metazoa</taxon>
        <taxon>Ecdysozoa</taxon>
        <taxon>Arthropoda</taxon>
        <taxon>Chelicerata</taxon>
        <taxon>Arachnida</taxon>
        <taxon>Araneae</taxon>
        <taxon>Araneomorphae</taxon>
        <taxon>Entelegynae</taxon>
        <taxon>Araneoidea</taxon>
        <taxon>Araneidae</taxon>
        <taxon>Araneus</taxon>
    </lineage>
</organism>